<evidence type="ECO:0000313" key="4">
    <source>
        <dbReference type="Proteomes" id="UP001319882"/>
    </source>
</evidence>
<proteinExistence type="predicted"/>
<protein>
    <submittedName>
        <fullName evidence="3">Tripartite tricarboxylate transporter TctB family protein</fullName>
    </submittedName>
</protein>
<evidence type="ECO:0000259" key="2">
    <source>
        <dbReference type="Pfam" id="PF07331"/>
    </source>
</evidence>
<name>A0ABS8DNE8_9GAMM</name>
<organism evidence="3 4">
    <name type="scientific">Vreelandella malpeensis</name>
    <dbReference type="NCBI Taxonomy" id="1172368"/>
    <lineage>
        <taxon>Bacteria</taxon>
        <taxon>Pseudomonadati</taxon>
        <taxon>Pseudomonadota</taxon>
        <taxon>Gammaproteobacteria</taxon>
        <taxon>Oceanospirillales</taxon>
        <taxon>Halomonadaceae</taxon>
        <taxon>Vreelandella</taxon>
    </lineage>
</organism>
<dbReference type="InterPro" id="IPR009936">
    <property type="entry name" value="DUF1468"/>
</dbReference>
<sequence length="156" mass="17014">MLTLTKDRALALALLLLVAVMWVESGSIRPPTSWQPYGSALFPRILLATIGVLALLLLMRSLLVAATPSAPLLALSRRWIRARMSILALFALFALYAALLPIVGYIVATAGFLLCSLALLLGVDTRRKWAINLGISTLLVALLYVVFRFGLNVWLP</sequence>
<keyword evidence="1" id="KW-1133">Transmembrane helix</keyword>
<evidence type="ECO:0000256" key="1">
    <source>
        <dbReference type="SAM" id="Phobius"/>
    </source>
</evidence>
<feature type="transmembrane region" description="Helical" evidence="1">
    <location>
        <begin position="130"/>
        <end position="151"/>
    </location>
</feature>
<feature type="transmembrane region" description="Helical" evidence="1">
    <location>
        <begin position="41"/>
        <end position="59"/>
    </location>
</feature>
<evidence type="ECO:0000313" key="3">
    <source>
        <dbReference type="EMBL" id="MCB8887814.1"/>
    </source>
</evidence>
<dbReference type="RefSeq" id="WP_227388411.1">
    <property type="nucleotide sequence ID" value="NZ_JBHSCJ010000003.1"/>
</dbReference>
<feature type="transmembrane region" description="Helical" evidence="1">
    <location>
        <begin position="80"/>
        <end position="99"/>
    </location>
</feature>
<gene>
    <name evidence="3" type="ORF">GEV37_01545</name>
</gene>
<comment type="caution">
    <text evidence="3">The sequence shown here is derived from an EMBL/GenBank/DDBJ whole genome shotgun (WGS) entry which is preliminary data.</text>
</comment>
<keyword evidence="1" id="KW-0812">Transmembrane</keyword>
<keyword evidence="4" id="KW-1185">Reference proteome</keyword>
<reference evidence="3 4" key="1">
    <citation type="journal article" date="2021" name="Sci. Rep.">
        <title>Genome analysis of a halophilic bacterium Halomonas malpeensis YU-PRIM-29(T) reveals its exopolysaccharide and pigment producing capabilities.</title>
        <authorList>
            <person name="Athmika"/>
            <person name="Ghate S.D."/>
            <person name="Arun A.B."/>
            <person name="Rao S.S."/>
            <person name="Kumar S.T.A."/>
            <person name="Kandiyil M.K."/>
            <person name="Saptami K."/>
            <person name="Rekha P.D."/>
        </authorList>
    </citation>
    <scope>NUCLEOTIDE SEQUENCE [LARGE SCALE GENOMIC DNA]</scope>
    <source>
        <strain evidence="4">prim 29</strain>
    </source>
</reference>
<feature type="domain" description="DUF1468" evidence="2">
    <location>
        <begin position="10"/>
        <end position="156"/>
    </location>
</feature>
<dbReference type="Proteomes" id="UP001319882">
    <property type="component" value="Unassembled WGS sequence"/>
</dbReference>
<accession>A0ABS8DNE8</accession>
<dbReference type="Pfam" id="PF07331">
    <property type="entry name" value="TctB"/>
    <property type="match status" value="1"/>
</dbReference>
<dbReference type="EMBL" id="WHVL01000001">
    <property type="protein sequence ID" value="MCB8887814.1"/>
    <property type="molecule type" value="Genomic_DNA"/>
</dbReference>
<feature type="transmembrane region" description="Helical" evidence="1">
    <location>
        <begin position="105"/>
        <end position="123"/>
    </location>
</feature>
<keyword evidence="1" id="KW-0472">Membrane</keyword>